<dbReference type="InterPro" id="IPR017853">
    <property type="entry name" value="GH"/>
</dbReference>
<dbReference type="KEGG" id="pbu:L21SP3_00623"/>
<dbReference type="EC" id="3.2.1.1" evidence="3"/>
<evidence type="ECO:0000256" key="1">
    <source>
        <dbReference type="ARBA" id="ARBA00008061"/>
    </source>
</evidence>
<protein>
    <submittedName>
        <fullName evidence="3">Alpha-amylase</fullName>
        <ecNumber evidence="3">3.2.1.1</ecNumber>
    </submittedName>
</protein>
<accession>A0A1Q2HN11</accession>
<sequence length="515" mass="59440">MRICVLLLIFTCCASVESAEERWWEGAVFYEVFVRSFYDSDADGIGDIKGLIQKLDYLNDGSPETTSDLGINALWLMPIMPSPSYHGYDVTDYRDINPDYGNLLDFGRFLEEAHSRGIKVIIDFVPNHTSNKHPWFKNSLKAHQDSYRNFYVWRDDPEGRENWHKAQSGSYYGFFSRVMPDLNYRCSEVRRRVKNAGRFWIEEVGVDGFRLDAVKYLVENEGEIQNTAGTFRVLKQLRKNWKSCSEDVFIIGEIWDQADVIREYTIKGCVDMGFQFPFSWALVEDIKDRTPNKISQIIDKACSDYSDFSFAPFLSNHDQNRIFSQLSKNMAEMKLAAAVLLTSPGTPFIYYGEEIGMTGTKPDPEIRKPMQWSAGQNAGFTKGLPWKKPNENFNQFNVEKMETDEHSLLNWYKKLIRLRNQSQSLRCGDFKLLNSDADPILAFQRRWEDEIIAVVHNFSENKSSVNGIKIIGRNRKSKVCFEKLLGRSLKIKTDSLVISGIAKPHSTEIFRITAY</sequence>
<dbReference type="Gene3D" id="3.20.20.80">
    <property type="entry name" value="Glycosidases"/>
    <property type="match status" value="1"/>
</dbReference>
<dbReference type="SMART" id="SM00642">
    <property type="entry name" value="Aamy"/>
    <property type="match status" value="1"/>
</dbReference>
<keyword evidence="4" id="KW-1185">Reference proteome</keyword>
<proteinExistence type="inferred from homology"/>
<dbReference type="Proteomes" id="UP000188273">
    <property type="component" value="Chromosome"/>
</dbReference>
<feature type="domain" description="Glycosyl hydrolase family 13 catalytic" evidence="2">
    <location>
        <begin position="31"/>
        <end position="419"/>
    </location>
</feature>
<keyword evidence="3" id="KW-0378">Hydrolase</keyword>
<reference evidence="4" key="1">
    <citation type="submission" date="2017-02" db="EMBL/GenBank/DDBJ databases">
        <title>Comparative genomics and description of representatives of a novel lineage of planctomycetes thriving in anoxic sediments.</title>
        <authorList>
            <person name="Spring S."/>
            <person name="Bunk B."/>
            <person name="Sproer C."/>
            <person name="Klenk H.-P."/>
        </authorList>
    </citation>
    <scope>NUCLEOTIDE SEQUENCE [LARGE SCALE GENOMIC DNA]</scope>
    <source>
        <strain evidence="4">L21-RPul-D3</strain>
    </source>
</reference>
<dbReference type="SUPFAM" id="SSF51445">
    <property type="entry name" value="(Trans)glycosidases"/>
    <property type="match status" value="1"/>
</dbReference>
<dbReference type="PANTHER" id="PTHR10357">
    <property type="entry name" value="ALPHA-AMYLASE FAMILY MEMBER"/>
    <property type="match status" value="1"/>
</dbReference>
<dbReference type="EMBL" id="CP019633">
    <property type="protein sequence ID" value="AQQ08832.1"/>
    <property type="molecule type" value="Genomic_DNA"/>
</dbReference>
<dbReference type="STRING" id="1940790.L21SP3_00623"/>
<dbReference type="InterPro" id="IPR045857">
    <property type="entry name" value="O16G_dom_2"/>
</dbReference>
<evidence type="ECO:0000313" key="4">
    <source>
        <dbReference type="Proteomes" id="UP000188273"/>
    </source>
</evidence>
<dbReference type="CDD" id="cd11316">
    <property type="entry name" value="AmyAc_bac2_AmyA"/>
    <property type="match status" value="1"/>
</dbReference>
<dbReference type="InterPro" id="IPR006047">
    <property type="entry name" value="GH13_cat_dom"/>
</dbReference>
<evidence type="ECO:0000259" key="2">
    <source>
        <dbReference type="SMART" id="SM00642"/>
    </source>
</evidence>
<dbReference type="PANTHER" id="PTHR10357:SF179">
    <property type="entry name" value="NEUTRAL AND BASIC AMINO ACID TRANSPORT PROTEIN RBAT"/>
    <property type="match status" value="1"/>
</dbReference>
<dbReference type="Pfam" id="PF00128">
    <property type="entry name" value="Alpha-amylase"/>
    <property type="match status" value="1"/>
</dbReference>
<organism evidence="3 4">
    <name type="scientific">Sedimentisphaera cyanobacteriorum</name>
    <dbReference type="NCBI Taxonomy" id="1940790"/>
    <lineage>
        <taxon>Bacteria</taxon>
        <taxon>Pseudomonadati</taxon>
        <taxon>Planctomycetota</taxon>
        <taxon>Phycisphaerae</taxon>
        <taxon>Sedimentisphaerales</taxon>
        <taxon>Sedimentisphaeraceae</taxon>
        <taxon>Sedimentisphaera</taxon>
    </lineage>
</organism>
<dbReference type="OrthoDB" id="9805159at2"/>
<dbReference type="InterPro" id="IPR013780">
    <property type="entry name" value="Glyco_hydro_b"/>
</dbReference>
<name>A0A1Q2HN11_9BACT</name>
<dbReference type="SUPFAM" id="SSF51011">
    <property type="entry name" value="Glycosyl hydrolase domain"/>
    <property type="match status" value="1"/>
</dbReference>
<dbReference type="GO" id="GO:0009313">
    <property type="term" value="P:oligosaccharide catabolic process"/>
    <property type="evidence" value="ECO:0007669"/>
    <property type="project" value="TreeGrafter"/>
</dbReference>
<dbReference type="Gene3D" id="2.60.40.1180">
    <property type="entry name" value="Golgi alpha-mannosidase II"/>
    <property type="match status" value="1"/>
</dbReference>
<dbReference type="Gene3D" id="3.90.400.10">
    <property type="entry name" value="Oligo-1,6-glucosidase, Domain 2"/>
    <property type="match status" value="1"/>
</dbReference>
<dbReference type="AlphaFoldDB" id="A0A1Q2HN11"/>
<dbReference type="RefSeq" id="WP_077539301.1">
    <property type="nucleotide sequence ID" value="NZ_CP019633.1"/>
</dbReference>
<dbReference type="GO" id="GO:0004556">
    <property type="term" value="F:alpha-amylase activity"/>
    <property type="evidence" value="ECO:0007669"/>
    <property type="project" value="UniProtKB-EC"/>
</dbReference>
<comment type="similarity">
    <text evidence="1">Belongs to the glycosyl hydrolase 13 family.</text>
</comment>
<keyword evidence="3" id="KW-0326">Glycosidase</keyword>
<gene>
    <name evidence="3" type="ORF">L21SP3_00623</name>
</gene>
<evidence type="ECO:0000313" key="3">
    <source>
        <dbReference type="EMBL" id="AQQ08832.1"/>
    </source>
</evidence>